<evidence type="ECO:0000313" key="1">
    <source>
        <dbReference type="EMBL" id="SVC41971.1"/>
    </source>
</evidence>
<dbReference type="AlphaFoldDB" id="A0A382M427"/>
<name>A0A382M427_9ZZZZ</name>
<gene>
    <name evidence="1" type="ORF">METZ01_LOCUS294825</name>
</gene>
<reference evidence="1" key="1">
    <citation type="submission" date="2018-05" db="EMBL/GenBank/DDBJ databases">
        <authorList>
            <person name="Lanie J.A."/>
            <person name="Ng W.-L."/>
            <person name="Kazmierczak K.M."/>
            <person name="Andrzejewski T.M."/>
            <person name="Davidsen T.M."/>
            <person name="Wayne K.J."/>
            <person name="Tettelin H."/>
            <person name="Glass J.I."/>
            <person name="Rusch D."/>
            <person name="Podicherti R."/>
            <person name="Tsui H.-C.T."/>
            <person name="Winkler M.E."/>
        </authorList>
    </citation>
    <scope>NUCLEOTIDE SEQUENCE</scope>
</reference>
<accession>A0A382M427</accession>
<dbReference type="InterPro" id="IPR009061">
    <property type="entry name" value="DNA-bd_dom_put_sf"/>
</dbReference>
<dbReference type="SUPFAM" id="SSF46955">
    <property type="entry name" value="Putative DNA-binding domain"/>
    <property type="match status" value="1"/>
</dbReference>
<sequence>MKRSNLIAAKQVPQIIPVSMPTVRSWIFQEKLPVVRLGRRVFVKEEVLEKIMAEGLDSVESF</sequence>
<organism evidence="1">
    <name type="scientific">marine metagenome</name>
    <dbReference type="NCBI Taxonomy" id="408172"/>
    <lineage>
        <taxon>unclassified sequences</taxon>
        <taxon>metagenomes</taxon>
        <taxon>ecological metagenomes</taxon>
    </lineage>
</organism>
<evidence type="ECO:0008006" key="2">
    <source>
        <dbReference type="Google" id="ProtNLM"/>
    </source>
</evidence>
<protein>
    <recommendedName>
        <fullName evidence="2">Helix-turn-helix domain-containing protein</fullName>
    </recommendedName>
</protein>
<proteinExistence type="predicted"/>
<dbReference type="EMBL" id="UINC01090223">
    <property type="protein sequence ID" value="SVC41971.1"/>
    <property type="molecule type" value="Genomic_DNA"/>
</dbReference>